<name>A0A655E3H8_SALET</name>
<sequence>MLFCLVCSINRQTMRKRYRPCAIQQQFFASLLANTLRNLLTKTPLSAGNGKRTALLNRSLPGWTHFYPCFPCVDMVEMSDPASGKQRK</sequence>
<proteinExistence type="predicted"/>
<organism evidence="1 2">
    <name type="scientific">Salmonella enterica subsp. enterica serovar Bovismorbificans</name>
    <dbReference type="NCBI Taxonomy" id="58097"/>
    <lineage>
        <taxon>Bacteria</taxon>
        <taxon>Pseudomonadati</taxon>
        <taxon>Pseudomonadota</taxon>
        <taxon>Gammaproteobacteria</taxon>
        <taxon>Enterobacterales</taxon>
        <taxon>Enterobacteriaceae</taxon>
        <taxon>Salmonella</taxon>
    </lineage>
</organism>
<reference evidence="1 2" key="1">
    <citation type="submission" date="2015-03" db="EMBL/GenBank/DDBJ databases">
        <authorList>
            <consortium name="Pathogen Informatics"/>
        </authorList>
    </citation>
    <scope>NUCLEOTIDE SEQUENCE [LARGE SCALE GENOMIC DNA]</scope>
    <source>
        <strain evidence="1 2">D4891</strain>
    </source>
</reference>
<accession>A0A655E3H8</accession>
<evidence type="ECO:0000313" key="1">
    <source>
        <dbReference type="EMBL" id="CNV00345.1"/>
    </source>
</evidence>
<dbReference type="EMBL" id="CQPD01000052">
    <property type="protein sequence ID" value="CNV00345.1"/>
    <property type="molecule type" value="Genomic_DNA"/>
</dbReference>
<protein>
    <submittedName>
        <fullName evidence="1">Uncharacterized protein</fullName>
    </submittedName>
</protein>
<gene>
    <name evidence="1" type="ORF">ERS008207_04020</name>
</gene>
<dbReference type="AlphaFoldDB" id="A0A655E3H8"/>
<dbReference type="Proteomes" id="UP000042394">
    <property type="component" value="Unassembled WGS sequence"/>
</dbReference>
<evidence type="ECO:0000313" key="2">
    <source>
        <dbReference type="Proteomes" id="UP000042394"/>
    </source>
</evidence>